<dbReference type="PROSITE" id="PS50217">
    <property type="entry name" value="BZIP"/>
    <property type="match status" value="1"/>
</dbReference>
<dbReference type="Proteomes" id="UP000447434">
    <property type="component" value="Chromosome 7"/>
</dbReference>
<evidence type="ECO:0000256" key="6">
    <source>
        <dbReference type="SAM" id="MobiDB-lite"/>
    </source>
</evidence>
<dbReference type="SUPFAM" id="SSF57959">
    <property type="entry name" value="Leucine zipper domain"/>
    <property type="match status" value="1"/>
</dbReference>
<dbReference type="PROSITE" id="PS00036">
    <property type="entry name" value="BZIP_BASIC"/>
    <property type="match status" value="1"/>
</dbReference>
<keyword evidence="4" id="KW-0804">Transcription</keyword>
<dbReference type="InterPro" id="IPR004827">
    <property type="entry name" value="bZIP"/>
</dbReference>
<dbReference type="GO" id="GO:0045893">
    <property type="term" value="P:positive regulation of DNA-templated transcription"/>
    <property type="evidence" value="ECO:0007669"/>
    <property type="project" value="TreeGrafter"/>
</dbReference>
<feature type="compositionally biased region" description="Polar residues" evidence="6">
    <location>
        <begin position="13"/>
        <end position="27"/>
    </location>
</feature>
<dbReference type="PANTHER" id="PTHR45764">
    <property type="entry name" value="BZIP TRANSCRIPTION FACTOR 44"/>
    <property type="match status" value="1"/>
</dbReference>
<dbReference type="GO" id="GO:0000976">
    <property type="term" value="F:transcription cis-regulatory region binding"/>
    <property type="evidence" value="ECO:0007669"/>
    <property type="project" value="TreeGrafter"/>
</dbReference>
<feature type="region of interest" description="Disordered" evidence="6">
    <location>
        <begin position="1"/>
        <end position="54"/>
    </location>
</feature>
<comment type="subcellular location">
    <subcellularLocation>
        <location evidence="1">Nucleus</location>
    </subcellularLocation>
</comment>
<evidence type="ECO:0000256" key="3">
    <source>
        <dbReference type="ARBA" id="ARBA00023125"/>
    </source>
</evidence>
<evidence type="ECO:0000256" key="5">
    <source>
        <dbReference type="ARBA" id="ARBA00023242"/>
    </source>
</evidence>
<keyword evidence="9" id="KW-1185">Reference proteome</keyword>
<name>A0A6A4Q9G7_LUPAL</name>
<evidence type="ECO:0000313" key="9">
    <source>
        <dbReference type="Proteomes" id="UP000447434"/>
    </source>
</evidence>
<keyword evidence="5" id="KW-0539">Nucleus</keyword>
<protein>
    <submittedName>
        <fullName evidence="8">Putative transcription factor bZIP family</fullName>
    </submittedName>
</protein>
<dbReference type="PANTHER" id="PTHR45764:SF58">
    <property type="entry name" value="BZIP TRANSCRIPTION FACTOR BZIP124"/>
    <property type="match status" value="1"/>
</dbReference>
<proteinExistence type="predicted"/>
<evidence type="ECO:0000256" key="1">
    <source>
        <dbReference type="ARBA" id="ARBA00004123"/>
    </source>
</evidence>
<dbReference type="GO" id="GO:0005634">
    <property type="term" value="C:nucleus"/>
    <property type="evidence" value="ECO:0007669"/>
    <property type="project" value="UniProtKB-SubCell"/>
</dbReference>
<dbReference type="Gene3D" id="1.20.5.170">
    <property type="match status" value="1"/>
</dbReference>
<dbReference type="Pfam" id="PF00170">
    <property type="entry name" value="bZIP_1"/>
    <property type="match status" value="1"/>
</dbReference>
<dbReference type="SMART" id="SM00338">
    <property type="entry name" value="BRLZ"/>
    <property type="match status" value="1"/>
</dbReference>
<feature type="domain" description="BZIP" evidence="7">
    <location>
        <begin position="31"/>
        <end position="94"/>
    </location>
</feature>
<dbReference type="InterPro" id="IPR045314">
    <property type="entry name" value="bZIP_plant_GBF1"/>
</dbReference>
<sequence length="160" mass="18148">MASSPGSGGSSSLQNSPYGSEGDQQPQHVMDQKKRKRMLSNRESARRSRMKKQKHLDGLIAQVDELNKENNQISTSVEITSQHYLKIEAENAIIRAQVAELSNRLQSLNEIIDSINSPCNYFIDEADQETLFNDCGFIMDPWNYVNVNQPIMVSADMFMY</sequence>
<keyword evidence="2" id="KW-0805">Transcription regulation</keyword>
<keyword evidence="3" id="KW-0238">DNA-binding</keyword>
<evidence type="ECO:0000256" key="4">
    <source>
        <dbReference type="ARBA" id="ARBA00023163"/>
    </source>
</evidence>
<dbReference type="AlphaFoldDB" id="A0A6A4Q9G7"/>
<dbReference type="CDD" id="cd14702">
    <property type="entry name" value="bZIP_plant_GBF1"/>
    <property type="match status" value="1"/>
</dbReference>
<comment type="caution">
    <text evidence="8">The sequence shown here is derived from an EMBL/GenBank/DDBJ whole genome shotgun (WGS) entry which is preliminary data.</text>
</comment>
<dbReference type="GO" id="GO:0003700">
    <property type="term" value="F:DNA-binding transcription factor activity"/>
    <property type="evidence" value="ECO:0007669"/>
    <property type="project" value="InterPro"/>
</dbReference>
<evidence type="ECO:0000256" key="2">
    <source>
        <dbReference type="ARBA" id="ARBA00023015"/>
    </source>
</evidence>
<gene>
    <name evidence="8" type="ORF">Lalb_Chr07g0186521</name>
</gene>
<dbReference type="GO" id="GO:0046982">
    <property type="term" value="F:protein heterodimerization activity"/>
    <property type="evidence" value="ECO:0007669"/>
    <property type="project" value="UniProtKB-ARBA"/>
</dbReference>
<dbReference type="EMBL" id="WOCE01000007">
    <property type="protein sequence ID" value="KAE9610430.1"/>
    <property type="molecule type" value="Genomic_DNA"/>
</dbReference>
<organism evidence="8 9">
    <name type="scientific">Lupinus albus</name>
    <name type="common">White lupine</name>
    <name type="synonym">Lupinus termis</name>
    <dbReference type="NCBI Taxonomy" id="3870"/>
    <lineage>
        <taxon>Eukaryota</taxon>
        <taxon>Viridiplantae</taxon>
        <taxon>Streptophyta</taxon>
        <taxon>Embryophyta</taxon>
        <taxon>Tracheophyta</taxon>
        <taxon>Spermatophyta</taxon>
        <taxon>Magnoliopsida</taxon>
        <taxon>eudicotyledons</taxon>
        <taxon>Gunneridae</taxon>
        <taxon>Pentapetalae</taxon>
        <taxon>rosids</taxon>
        <taxon>fabids</taxon>
        <taxon>Fabales</taxon>
        <taxon>Fabaceae</taxon>
        <taxon>Papilionoideae</taxon>
        <taxon>50 kb inversion clade</taxon>
        <taxon>genistoids sensu lato</taxon>
        <taxon>core genistoids</taxon>
        <taxon>Genisteae</taxon>
        <taxon>Lupinus</taxon>
    </lineage>
</organism>
<accession>A0A6A4Q9G7</accession>
<evidence type="ECO:0000313" key="8">
    <source>
        <dbReference type="EMBL" id="KAE9610430.1"/>
    </source>
</evidence>
<dbReference type="InterPro" id="IPR046347">
    <property type="entry name" value="bZIP_sf"/>
</dbReference>
<evidence type="ECO:0000259" key="7">
    <source>
        <dbReference type="PROSITE" id="PS50217"/>
    </source>
</evidence>
<reference evidence="9" key="1">
    <citation type="journal article" date="2020" name="Nat. Commun.">
        <title>Genome sequence of the cluster root forming white lupin.</title>
        <authorList>
            <person name="Hufnagel B."/>
            <person name="Marques A."/>
            <person name="Soriano A."/>
            <person name="Marques L."/>
            <person name="Divol F."/>
            <person name="Doumas P."/>
            <person name="Sallet E."/>
            <person name="Mancinotti D."/>
            <person name="Carrere S."/>
            <person name="Marande W."/>
            <person name="Arribat S."/>
            <person name="Keller J."/>
            <person name="Huneau C."/>
            <person name="Blein T."/>
            <person name="Aime D."/>
            <person name="Laguerre M."/>
            <person name="Taylor J."/>
            <person name="Schubert V."/>
            <person name="Nelson M."/>
            <person name="Geu-Flores F."/>
            <person name="Crespi M."/>
            <person name="Gallardo-Guerrero K."/>
            <person name="Delaux P.-M."/>
            <person name="Salse J."/>
            <person name="Berges H."/>
            <person name="Guyot R."/>
            <person name="Gouzy J."/>
            <person name="Peret B."/>
        </authorList>
    </citation>
    <scope>NUCLEOTIDE SEQUENCE [LARGE SCALE GENOMIC DNA]</scope>
    <source>
        <strain evidence="9">cv. Amiga</strain>
    </source>
</reference>
<dbReference type="OrthoDB" id="551672at2759"/>
<dbReference type="FunFam" id="1.20.5.170:FF:000020">
    <property type="entry name" value="BZIP transcription factor"/>
    <property type="match status" value="1"/>
</dbReference>